<protein>
    <submittedName>
        <fullName evidence="3">Copper amine oxidase domain protein</fullName>
    </submittedName>
</protein>
<dbReference type="STRING" id="555079.Toce_1668"/>
<keyword evidence="1" id="KW-1133">Transmembrane helix</keyword>
<evidence type="ECO:0000313" key="4">
    <source>
        <dbReference type="Proteomes" id="UP000000272"/>
    </source>
</evidence>
<dbReference type="AlphaFoldDB" id="D9RYI1"/>
<evidence type="ECO:0000256" key="1">
    <source>
        <dbReference type="SAM" id="Phobius"/>
    </source>
</evidence>
<dbReference type="SUPFAM" id="SSF55383">
    <property type="entry name" value="Copper amine oxidase, domain N"/>
    <property type="match status" value="1"/>
</dbReference>
<dbReference type="HOGENOM" id="CLU_778300_0_0_9"/>
<keyword evidence="1" id="KW-0472">Membrane</keyword>
<proteinExistence type="predicted"/>
<evidence type="ECO:0000259" key="2">
    <source>
        <dbReference type="Pfam" id="PF07833"/>
    </source>
</evidence>
<reference evidence="3 4" key="1">
    <citation type="journal article" date="2010" name="Stand. Genomic Sci.">
        <title>Complete genome sequence of Thermosediminibacter oceani type strain (JW/IW-1228P).</title>
        <authorList>
            <person name="Pitluck S."/>
            <person name="Yasawong M."/>
            <person name="Munk C."/>
            <person name="Nolan M."/>
            <person name="Lapidus A."/>
            <person name="Lucas S."/>
            <person name="Glavina Del Rio T."/>
            <person name="Tice H."/>
            <person name="Cheng J.F."/>
            <person name="Bruce D."/>
            <person name="Detter C."/>
            <person name="Tapia R."/>
            <person name="Han C."/>
            <person name="Goodwin L."/>
            <person name="Liolios K."/>
            <person name="Ivanova N."/>
            <person name="Mavromatis K."/>
            <person name="Mikhailova N."/>
            <person name="Pati A."/>
            <person name="Chen A."/>
            <person name="Palaniappan K."/>
            <person name="Land M."/>
            <person name="Hauser L."/>
            <person name="Chang Y.J."/>
            <person name="Jeffries C.D."/>
            <person name="Rohde M."/>
            <person name="Spring S."/>
            <person name="Sikorski J."/>
            <person name="Goker M."/>
            <person name="Woyke T."/>
            <person name="Bristow J."/>
            <person name="Eisen J.A."/>
            <person name="Markowitz V."/>
            <person name="Hugenholtz P."/>
            <person name="Kyrpides N.C."/>
            <person name="Klenk H.P."/>
        </authorList>
    </citation>
    <scope>NUCLEOTIDE SEQUENCE [LARGE SCALE GENOMIC DNA]</scope>
    <source>
        <strain evidence="4">ATCC BAA-1034 / DSM 16646 / JW/IW-1228P</strain>
    </source>
</reference>
<keyword evidence="1" id="KW-0812">Transmembrane</keyword>
<evidence type="ECO:0000313" key="3">
    <source>
        <dbReference type="EMBL" id="ADL08405.1"/>
    </source>
</evidence>
<feature type="transmembrane region" description="Helical" evidence="1">
    <location>
        <begin position="38"/>
        <end position="58"/>
    </location>
</feature>
<dbReference type="InterPro" id="IPR036582">
    <property type="entry name" value="Mao_N_sf"/>
</dbReference>
<sequence length="356" mass="40651">MARLSKIFREAEQNSQFVRLYFLERKFLKEVLPVRKKWLWNLLIVVLLITSLPGSVMADQPIAVTLNSEQLHFDVLPILENSRVLVPLRAIFETLGATVDWNGTTGTVTAAKGNSIVTLTVGENMAYKNGARVELDVPTKIVNGRTLVPVRFVSEALGERVYWIPKTSTVLIFSQDILTYNLNKLAQMVEQTKNQNLEEARKLVINNNGLWRYLLLTKEDWIAKSNILQYETTDLHNIWFPEGEALRFLARFVNRPYSLDQSPYEQTGSPIIDVVTFIDLSGEKPSLVWLAYLGKANEKIITFKDDTIDLTLKSYMEKWHGADWGYRVVNGTKPDLLGVKLQGYRPGPGYWFPINN</sequence>
<dbReference type="EMBL" id="CP002131">
    <property type="protein sequence ID" value="ADL08405.1"/>
    <property type="molecule type" value="Genomic_DNA"/>
</dbReference>
<name>D9RYI1_THEOJ</name>
<accession>D9RYI1</accession>
<feature type="domain" description="Copper amine oxidase-like N-terminal" evidence="2">
    <location>
        <begin position="66"/>
        <end position="172"/>
    </location>
</feature>
<organism evidence="3 4">
    <name type="scientific">Thermosediminibacter oceani (strain ATCC BAA-1034 / DSM 16646 / JW/IW-1228P)</name>
    <dbReference type="NCBI Taxonomy" id="555079"/>
    <lineage>
        <taxon>Bacteria</taxon>
        <taxon>Bacillati</taxon>
        <taxon>Bacillota</taxon>
        <taxon>Clostridia</taxon>
        <taxon>Thermosediminibacterales</taxon>
        <taxon>Thermosediminibacteraceae</taxon>
        <taxon>Thermosediminibacter</taxon>
    </lineage>
</organism>
<dbReference type="Proteomes" id="UP000000272">
    <property type="component" value="Chromosome"/>
</dbReference>
<gene>
    <name evidence="3" type="ordered locus">Toce_1668</name>
</gene>
<dbReference type="eggNOG" id="COG0823">
    <property type="taxonomic scope" value="Bacteria"/>
</dbReference>
<dbReference type="KEGG" id="toc:Toce_1668"/>
<dbReference type="RefSeq" id="WP_013276428.1">
    <property type="nucleotide sequence ID" value="NC_014377.1"/>
</dbReference>
<dbReference type="InterPro" id="IPR012854">
    <property type="entry name" value="Cu_amine_oxidase-like_N"/>
</dbReference>
<dbReference type="Gene3D" id="3.30.457.10">
    <property type="entry name" value="Copper amine oxidase-like, N-terminal domain"/>
    <property type="match status" value="1"/>
</dbReference>
<dbReference type="Pfam" id="PF07833">
    <property type="entry name" value="Cu_amine_oxidN1"/>
    <property type="match status" value="1"/>
</dbReference>
<keyword evidence="4" id="KW-1185">Reference proteome</keyword>